<accession>A0A1E8E4T5</accession>
<evidence type="ECO:0000313" key="1">
    <source>
        <dbReference type="EMBL" id="OFE44635.1"/>
    </source>
</evidence>
<name>A0A1E8E4T5_9GAMM</name>
<comment type="caution">
    <text evidence="1">The sequence shown here is derived from an EMBL/GenBank/DDBJ whole genome shotgun (WGS) entry which is preliminary data.</text>
</comment>
<protein>
    <submittedName>
        <fullName evidence="1">Uncharacterized protein</fullName>
    </submittedName>
</protein>
<gene>
    <name evidence="1" type="ORF">BJN41_00460</name>
</gene>
<reference evidence="1 2" key="1">
    <citation type="submission" date="2016-10" db="EMBL/GenBank/DDBJ databases">
        <title>Genome of airborne Acinetobacter sp. 5-2Ac02 in the hospital environment: Species near to Acinetobacter towneri.</title>
        <authorList>
            <person name="Barbosa B."/>
            <person name="Fernandez-Garcia L."/>
            <person name="Gato E."/>
            <person name="Leao R."/>
            <person name="Albano R."/>
            <person name="Fernandez B."/>
            <person name="Fernandez-Cuenca F."/>
            <person name="Marques E."/>
            <person name="Tomas M."/>
        </authorList>
    </citation>
    <scope>NUCLEOTIDE SEQUENCE [LARGE SCALE GENOMIC DNA]</scope>
    <source>
        <strain evidence="1 2">5-2Ac02</strain>
    </source>
</reference>
<proteinExistence type="predicted"/>
<dbReference type="Proteomes" id="UP000186931">
    <property type="component" value="Unassembled WGS sequence"/>
</dbReference>
<dbReference type="EMBL" id="MKQS01000001">
    <property type="protein sequence ID" value="OFE44635.1"/>
    <property type="molecule type" value="Genomic_DNA"/>
</dbReference>
<evidence type="ECO:0000313" key="2">
    <source>
        <dbReference type="Proteomes" id="UP000186931"/>
    </source>
</evidence>
<organism evidence="1 2">
    <name type="scientific">Acinetobacter towneri</name>
    <dbReference type="NCBI Taxonomy" id="202956"/>
    <lineage>
        <taxon>Bacteria</taxon>
        <taxon>Pseudomonadati</taxon>
        <taxon>Pseudomonadota</taxon>
        <taxon>Gammaproteobacteria</taxon>
        <taxon>Moraxellales</taxon>
        <taxon>Moraxellaceae</taxon>
        <taxon>Acinetobacter</taxon>
    </lineage>
</organism>
<dbReference type="RefSeq" id="WP_070152141.1">
    <property type="nucleotide sequence ID" value="NZ_MKQS01000001.1"/>
</dbReference>
<dbReference type="STRING" id="202956.BJN41_00460"/>
<dbReference type="AlphaFoldDB" id="A0A1E8E4T5"/>
<sequence length="1209" mass="134849">MSHTTPDSHNVVLDFDSEVNTPTNPHNVVLDFGASSSATQYVSVGGINSSVYGQVAVKGSRALFPTGFIATSFGEQELIPSLLIKVTGYSATSYGAAHIWNFNREIEVFGFDESSVETPSKVYNLRQYIQDVGGDDAASYGAAYIQGGVKYLDLNNLGFDAAQYGLAIVINTKADLFVNLVDEGITPQEMPSPDVSPRILYPTGILAWQFGNALVKRNPSPKGFTTDLYGTAWVSHSPRYLLPAKIDAFNSGYPKVFDPTQKIYVTGVYTVIVGGVFGDISAKNTRRIITVSGLYSQSFSDWSIVGSNLRNIIHSGFDAQRFGSNAIQNKTPSIAPIGIYSFDGLNSGIGYRIRTLKPSGWYQPKFGTHTLTKPPELNPVGIYQNDFGTTWISNKTRSIYAGLGHESLAIGEINVWHFARYLNPTGIVNDEYGTPRVEHGRRVLLANGSSHSVYGDGAWVSYAVRQLSPSSITYPNIPIHRVGGPQHIQPFGYVATLFGSRIIPIRQFIYPQGFINPFGLAVVDLRRKYLKPNGFLSTGQEGGHRFGTAKFWNKRQYIVQFYDLDSGLVPPKWIGWTSIVNRNRIVGAIGSNFARVAEPYIENKARPLLPLGIDAQSFGKPMIADRVRYLKLQGLESPYISGWSAIYNAAPVIAQKGFKTDAFGMAAILNTRRYFSRIGNFESLEMGKPMIADRIRTLKFEQRYTISPPIIPLPIVDLYTRYIEEVGRFDEHQVFGLPILNIRWNKVITRWTHRDYFGDPILKNLTPELKQRGHNGEEFGQTNIRTQWRELLQQGSENILWGKSEIAFRDRQFSVSGFTQWAIPTHKVTKTGVPPYYPQYIWLDAVEIDGEQNDGHGISIPGGQVPRPLIKTNVIFVSGFNAARYGEDHHAQSNGIVMEYGISMPDFDQMPHVTLKNRTISINKGIDFTITVGKPRLSPHTIYAVMEAPLQAIANHYSGSNHYVNSGGGTRWPGEVFGQTLVSLKHRLLQNIGLGNRAGYGVPQLDLKRRYIEVKGMQAHRMGWHNFGDETRFITQSVSSMMSLFGDPTLKRSEELNRTIHPHGADTLGISSLNYISHFHRTMRPNGFNSERMGTQLGGDEPFMWQGLRVGKLVKGNYGGFENEAFGQAWISNKIREVGVQGYDAFKCEYDYTNFDERMRVIRKDLPKPSLSIQPVGVDALVVTVPNIKPAVHYIRPDGNADQYRKGAF</sequence>